<reference evidence="1 2" key="1">
    <citation type="submission" date="2015-01" db="EMBL/GenBank/DDBJ databases">
        <title>Paenibacillus swuensis/DY6/whole genome sequencing.</title>
        <authorList>
            <person name="Kim M.K."/>
            <person name="Srinivasan S."/>
            <person name="Lee J.-J."/>
        </authorList>
    </citation>
    <scope>NUCLEOTIDE SEQUENCE [LARGE SCALE GENOMIC DNA]</scope>
    <source>
        <strain evidence="1 2">DY6</strain>
    </source>
</reference>
<keyword evidence="2" id="KW-1185">Reference proteome</keyword>
<evidence type="ECO:0000313" key="1">
    <source>
        <dbReference type="EMBL" id="ANE47493.1"/>
    </source>
</evidence>
<organism evidence="1 2">
    <name type="scientific">Paenibacillus swuensis</name>
    <dbReference type="NCBI Taxonomy" id="1178515"/>
    <lineage>
        <taxon>Bacteria</taxon>
        <taxon>Bacillati</taxon>
        <taxon>Bacillota</taxon>
        <taxon>Bacilli</taxon>
        <taxon>Bacillales</taxon>
        <taxon>Paenibacillaceae</taxon>
        <taxon>Paenibacillus</taxon>
    </lineage>
</organism>
<protein>
    <submittedName>
        <fullName evidence="1">Uncharacterized protein</fullName>
    </submittedName>
</protein>
<dbReference type="PATRIC" id="fig|1178515.4.peg.3165"/>
<evidence type="ECO:0000313" key="2">
    <source>
        <dbReference type="Proteomes" id="UP000076927"/>
    </source>
</evidence>
<dbReference type="KEGG" id="pswu:SY83_15740"/>
<dbReference type="RefSeq" id="WP_068608227.1">
    <property type="nucleotide sequence ID" value="NZ_CP011388.1"/>
</dbReference>
<dbReference type="AlphaFoldDB" id="A0A172TL40"/>
<accession>A0A172TL40</accession>
<sequence>MNMKPHGLRLVKAQGMKLPFRTIRSGLSRRRMSSSEARRKTFTAGPSVLKSEAVIREVASKEHVFGTPDGIIFKV</sequence>
<dbReference type="Proteomes" id="UP000076927">
    <property type="component" value="Chromosome"/>
</dbReference>
<gene>
    <name evidence="1" type="ORF">SY83_15740</name>
</gene>
<proteinExistence type="predicted"/>
<name>A0A172TL40_9BACL</name>
<dbReference type="EMBL" id="CP011388">
    <property type="protein sequence ID" value="ANE47493.1"/>
    <property type="molecule type" value="Genomic_DNA"/>
</dbReference>